<dbReference type="InterPro" id="IPR036388">
    <property type="entry name" value="WH-like_DNA-bd_sf"/>
</dbReference>
<dbReference type="InterPro" id="IPR003591">
    <property type="entry name" value="Leu-rich_rpt_typical-subtyp"/>
</dbReference>
<keyword evidence="5" id="KW-1185">Reference proteome</keyword>
<dbReference type="SMART" id="SM00365">
    <property type="entry name" value="LRR_SD22"/>
    <property type="match status" value="12"/>
</dbReference>
<dbReference type="SMART" id="SM00364">
    <property type="entry name" value="LRR_BAC"/>
    <property type="match status" value="9"/>
</dbReference>
<dbReference type="RefSeq" id="WP_116857281.1">
    <property type="nucleotide sequence ID" value="NZ_QTJV01000017.1"/>
</dbReference>
<evidence type="ECO:0000256" key="2">
    <source>
        <dbReference type="ARBA" id="ARBA00022737"/>
    </source>
</evidence>
<evidence type="ECO:0000259" key="3">
    <source>
        <dbReference type="Pfam" id="PF16095"/>
    </source>
</evidence>
<organism evidence="4 5">
    <name type="scientific">Chitinophaga silvisoli</name>
    <dbReference type="NCBI Taxonomy" id="2291814"/>
    <lineage>
        <taxon>Bacteria</taxon>
        <taxon>Pseudomonadati</taxon>
        <taxon>Bacteroidota</taxon>
        <taxon>Chitinophagia</taxon>
        <taxon>Chitinophagales</taxon>
        <taxon>Chitinophagaceae</taxon>
        <taxon>Chitinophaga</taxon>
    </lineage>
</organism>
<dbReference type="InterPro" id="IPR001611">
    <property type="entry name" value="Leu-rich_rpt"/>
</dbReference>
<sequence length="1379" mass="159891">MEKALSRIKNCLDKKESTLNLSMCGLKDIDFQFGSEIGQQLTKCTHLTKLVLSNYEYTWQLHKPASLIPDSAYKYRTNGRYWEEQKDTPSLRYFHDPNFKPLIPTLKGIENHLSEIPAMLKCLSKLEELVCGGDSNNSWSIQSLQPLLPLKKIKLLILPHNSIEEIDCLHHFPKLEKLDLSYNKVRHLEKLQGHQHLRALDLSGNKLSGISELSIFPYLEWLSLSHNGIQSASGIHEAKHLRFLDLSHNFIRSWELPKKMSLLATLNLSNNLFESLPNLSCAPKLRYLYASGNRISDIDRIEALTSLRVLDLANNIIDHIPPQINKLEGLTVLDFSSNKIRILKNIDGLKCLRILHADGNEIEDIECNARLSALEVLLLNNNRLSTLNLFSSFPHLKKLYAADNNIEKVVAGKLPFLRQAVLYNNKIKDLKFLSASQDLIYLDVSNNKLSELAPAAIFSRLCILLAEINEIAGNLLLTNYYYPRLTYLNLSTNNIRKISGLKDFPYLKSVRLDFNEIELIGTWSKLPSLSYIGIGNNKIKNLTGSLKLLPNLTALDARENQIAQIPDLLLFPRLEKLILSSNRITELSSFEYPPSLQELYLMQNDIVTLADTSMLFQFKLLNLSFNPINRAQELLRLLKEDEDLELSYANDSTLTIIKQGRRLLLNSAYFDIPSQIMSDDSQQIKDWLIARGQGGFINLEVRCILFGNGETGKTALSHYLRMDEFYPINNRTHGILIESWEVERKDWSEDFTKAVIESVVLRDLDTENVDMSNVFTFNIWDFGGQEFYHATHRLFMSTDVLYLVLWEKEIDFQDEEKGNFPKEYWIKNIQHYAAGSSILLVHNRADDQYYVEKDTCYKIGVYDENEPERVTQFKLDIKSLKEGIFTSVSKLPHFAMYTPKIYFLIKSFFKDIKRPYITFSDYESICKHLDDTPERIMNEPSQRESLIKYLDNIGSVVCFRHRDRMNDPLMKDYIFTNPRWLTKVIYEILEKGVNEFDFAHVDRIVSQYQLSTDVWIKVMQNFGLIFEVKSKQGNKYIAPQYLPPKCKDEKALEFALAYKKMHCVVTISYPLFMPNSNFLRLISNYGSKHVNCLYWKNGLVFFMEEKTVFIECINTVDERKIKVHVQDNDEVVAAEIFNCIVEIDPNDSIEVSIDEENYVPYPALKKKVKGHWVEVDASNGATLATEDFQFLFFNRHTNAIHQKKITVRICVLYRTQDRILHELLIKGLAAHLKNKPDFDFELWIDNSIDIGEGKWDADIKEQVLKCDVAVLFVSAGFALSYYNIKDKVKECVKRNKKGRFLILPVLLRSYEYEFFESLIRFPFFQTYYADYGNTLPFFRGKIMPFDVLAENEKTQDLHLNNYYKHLADMIYATVREKFS</sequence>
<dbReference type="Pfam" id="PF08477">
    <property type="entry name" value="Roc"/>
    <property type="match status" value="1"/>
</dbReference>
<feature type="domain" description="COR" evidence="3">
    <location>
        <begin position="899"/>
        <end position="1042"/>
    </location>
</feature>
<proteinExistence type="predicted"/>
<dbReference type="Pfam" id="PF13855">
    <property type="entry name" value="LRR_8"/>
    <property type="match status" value="2"/>
</dbReference>
<comment type="caution">
    <text evidence="4">The sequence shown here is derived from an EMBL/GenBank/DDBJ whole genome shotgun (WGS) entry which is preliminary data.</text>
</comment>
<dbReference type="SMART" id="SM00369">
    <property type="entry name" value="LRR_TYP"/>
    <property type="match status" value="10"/>
</dbReference>
<accession>A0A3E1NSS5</accession>
<dbReference type="OrthoDB" id="1148122at2"/>
<gene>
    <name evidence="4" type="ORF">DXN04_30855</name>
</gene>
<dbReference type="InterPro" id="IPR050836">
    <property type="entry name" value="SDS22/Internalin_LRR"/>
</dbReference>
<name>A0A3E1NSS5_9BACT</name>
<dbReference type="PANTHER" id="PTHR46652:SF3">
    <property type="entry name" value="LEUCINE-RICH REPEAT-CONTAINING PROTEIN 9"/>
    <property type="match status" value="1"/>
</dbReference>
<dbReference type="InterPro" id="IPR027417">
    <property type="entry name" value="P-loop_NTPase"/>
</dbReference>
<protein>
    <recommendedName>
        <fullName evidence="3">COR domain-containing protein</fullName>
    </recommendedName>
</protein>
<keyword evidence="1" id="KW-0433">Leucine-rich repeat</keyword>
<evidence type="ECO:0000256" key="1">
    <source>
        <dbReference type="ARBA" id="ARBA00022614"/>
    </source>
</evidence>
<dbReference type="Gene3D" id="3.80.10.10">
    <property type="entry name" value="Ribonuclease Inhibitor"/>
    <property type="match status" value="4"/>
</dbReference>
<dbReference type="InterPro" id="IPR035897">
    <property type="entry name" value="Toll_tir_struct_dom_sf"/>
</dbReference>
<dbReference type="Pfam" id="PF16095">
    <property type="entry name" value="COR-A"/>
    <property type="match status" value="1"/>
</dbReference>
<dbReference type="Gene3D" id="1.10.10.10">
    <property type="entry name" value="Winged helix-like DNA-binding domain superfamily/Winged helix DNA-binding domain"/>
    <property type="match status" value="1"/>
</dbReference>
<dbReference type="InterPro" id="IPR032171">
    <property type="entry name" value="COR-A"/>
</dbReference>
<dbReference type="SUPFAM" id="SSF52058">
    <property type="entry name" value="L domain-like"/>
    <property type="match status" value="3"/>
</dbReference>
<evidence type="ECO:0000313" key="4">
    <source>
        <dbReference type="EMBL" id="RFM30967.1"/>
    </source>
</evidence>
<reference evidence="4 5" key="1">
    <citation type="submission" date="2018-08" db="EMBL/GenBank/DDBJ databases">
        <title>Chitinophaga sp. K20C18050901, a novel bacterium isolated from forest soil.</title>
        <authorList>
            <person name="Wang C."/>
        </authorList>
    </citation>
    <scope>NUCLEOTIDE SEQUENCE [LARGE SCALE GENOMIC DNA]</scope>
    <source>
        <strain evidence="4 5">K20C18050901</strain>
    </source>
</reference>
<dbReference type="InterPro" id="IPR032675">
    <property type="entry name" value="LRR_dom_sf"/>
</dbReference>
<keyword evidence="2" id="KW-0677">Repeat</keyword>
<dbReference type="Proteomes" id="UP000261174">
    <property type="component" value="Unassembled WGS sequence"/>
</dbReference>
<dbReference type="PANTHER" id="PTHR46652">
    <property type="entry name" value="LEUCINE-RICH REPEAT AND IQ DOMAIN-CONTAINING PROTEIN 1-RELATED"/>
    <property type="match status" value="1"/>
</dbReference>
<dbReference type="Gene3D" id="3.40.50.10140">
    <property type="entry name" value="Toll/interleukin-1 receptor homology (TIR) domain"/>
    <property type="match status" value="1"/>
</dbReference>
<dbReference type="PROSITE" id="PS51450">
    <property type="entry name" value="LRR"/>
    <property type="match status" value="10"/>
</dbReference>
<dbReference type="Gene3D" id="3.40.50.300">
    <property type="entry name" value="P-loop containing nucleotide triphosphate hydrolases"/>
    <property type="match status" value="1"/>
</dbReference>
<dbReference type="EMBL" id="QTJV01000017">
    <property type="protein sequence ID" value="RFM30967.1"/>
    <property type="molecule type" value="Genomic_DNA"/>
</dbReference>
<dbReference type="SUPFAM" id="SSF52540">
    <property type="entry name" value="P-loop containing nucleoside triphosphate hydrolases"/>
    <property type="match status" value="1"/>
</dbReference>
<dbReference type="SUPFAM" id="SSF52200">
    <property type="entry name" value="Toll/Interleukin receptor TIR domain"/>
    <property type="match status" value="1"/>
</dbReference>
<evidence type="ECO:0000313" key="5">
    <source>
        <dbReference type="Proteomes" id="UP000261174"/>
    </source>
</evidence>